<gene>
    <name evidence="3" type="ORF">WICMUC_000677</name>
</gene>
<dbReference type="InterPro" id="IPR000253">
    <property type="entry name" value="FHA_dom"/>
</dbReference>
<organism evidence="3 4">
    <name type="scientific">Wickerhamomyces mucosus</name>
    <dbReference type="NCBI Taxonomy" id="1378264"/>
    <lineage>
        <taxon>Eukaryota</taxon>
        <taxon>Fungi</taxon>
        <taxon>Dikarya</taxon>
        <taxon>Ascomycota</taxon>
        <taxon>Saccharomycotina</taxon>
        <taxon>Saccharomycetes</taxon>
        <taxon>Phaffomycetales</taxon>
        <taxon>Wickerhamomycetaceae</taxon>
        <taxon>Wickerhamomyces</taxon>
    </lineage>
</organism>
<feature type="domain" description="FHA" evidence="2">
    <location>
        <begin position="100"/>
        <end position="159"/>
    </location>
</feature>
<keyword evidence="4" id="KW-1185">Reference proteome</keyword>
<dbReference type="InterPro" id="IPR008984">
    <property type="entry name" value="SMAD_FHA_dom_sf"/>
</dbReference>
<dbReference type="OrthoDB" id="444265at2759"/>
<dbReference type="InterPro" id="IPR050923">
    <property type="entry name" value="Cell_Proc_Reg/RNA_Proc"/>
</dbReference>
<dbReference type="SUPFAM" id="SSF49879">
    <property type="entry name" value="SMAD/FHA domain"/>
    <property type="match status" value="1"/>
</dbReference>
<dbReference type="Pfam" id="PF00498">
    <property type="entry name" value="FHA"/>
    <property type="match status" value="1"/>
</dbReference>
<evidence type="ECO:0000313" key="4">
    <source>
        <dbReference type="Proteomes" id="UP000769528"/>
    </source>
</evidence>
<protein>
    <recommendedName>
        <fullName evidence="2">FHA domain-containing protein</fullName>
    </recommendedName>
</protein>
<dbReference type="PROSITE" id="PS50006">
    <property type="entry name" value="FHA_DOMAIN"/>
    <property type="match status" value="1"/>
</dbReference>
<dbReference type="Gene3D" id="2.60.200.20">
    <property type="match status" value="1"/>
</dbReference>
<proteinExistence type="predicted"/>
<evidence type="ECO:0000313" key="3">
    <source>
        <dbReference type="EMBL" id="KAH3679934.1"/>
    </source>
</evidence>
<reference evidence="3" key="1">
    <citation type="journal article" date="2021" name="Open Biol.">
        <title>Shared evolutionary footprints suggest mitochondrial oxidative damage underlies multiple complex I losses in fungi.</title>
        <authorList>
            <person name="Schikora-Tamarit M.A."/>
            <person name="Marcet-Houben M."/>
            <person name="Nosek J."/>
            <person name="Gabaldon T."/>
        </authorList>
    </citation>
    <scope>NUCLEOTIDE SEQUENCE</scope>
    <source>
        <strain evidence="3">CBS6341</strain>
    </source>
</reference>
<evidence type="ECO:0000256" key="1">
    <source>
        <dbReference type="SAM" id="MobiDB-lite"/>
    </source>
</evidence>
<feature type="region of interest" description="Disordered" evidence="1">
    <location>
        <begin position="1"/>
        <end position="23"/>
    </location>
</feature>
<dbReference type="SMART" id="SM00240">
    <property type="entry name" value="FHA"/>
    <property type="match status" value="1"/>
</dbReference>
<evidence type="ECO:0000259" key="2">
    <source>
        <dbReference type="PROSITE" id="PS50006"/>
    </source>
</evidence>
<dbReference type="PANTHER" id="PTHR23308">
    <property type="entry name" value="NUCLEAR INHIBITOR OF PROTEIN PHOSPHATASE-1"/>
    <property type="match status" value="1"/>
</dbReference>
<accession>A0A9P8PZ71</accession>
<dbReference type="AlphaFoldDB" id="A0A9P8PZ71"/>
<comment type="caution">
    <text evidence="3">The sequence shown here is derived from an EMBL/GenBank/DDBJ whole genome shotgun (WGS) entry which is preliminary data.</text>
</comment>
<reference evidence="3" key="2">
    <citation type="submission" date="2021-01" db="EMBL/GenBank/DDBJ databases">
        <authorList>
            <person name="Schikora-Tamarit M.A."/>
        </authorList>
    </citation>
    <scope>NUCLEOTIDE SEQUENCE</scope>
    <source>
        <strain evidence="3">CBS6341</strain>
    </source>
</reference>
<sequence>MSYRGFRPRSDDNVESYNKQNYNYREKTPSTAIVKKKPNFKPSGLLAKESNNFKGIQLKYNEPGDSPSDLSQLEHEYFLYSYKKHSNIPSEHALNGKKFHLLGRDDKVVDIWINEDSISKQHAVIQFRNIKTSVGEIEIKPYIIDLESSNGTFINDDEIPPSRYVELKDKDSITFGDSDIENIFIVI</sequence>
<dbReference type="EMBL" id="JAEUBF010000206">
    <property type="protein sequence ID" value="KAH3679934.1"/>
    <property type="molecule type" value="Genomic_DNA"/>
</dbReference>
<name>A0A9P8PZ71_9ASCO</name>
<dbReference type="Proteomes" id="UP000769528">
    <property type="component" value="Unassembled WGS sequence"/>
</dbReference>